<organism evidence="6 7">
    <name type="scientific">Edaphobacter aggregans</name>
    <dbReference type="NCBI Taxonomy" id="570835"/>
    <lineage>
        <taxon>Bacteria</taxon>
        <taxon>Pseudomonadati</taxon>
        <taxon>Acidobacteriota</taxon>
        <taxon>Terriglobia</taxon>
        <taxon>Terriglobales</taxon>
        <taxon>Acidobacteriaceae</taxon>
        <taxon>Edaphobacter</taxon>
    </lineage>
</organism>
<dbReference type="Gene3D" id="2.120.10.30">
    <property type="entry name" value="TolB, C-terminal domain"/>
    <property type="match status" value="2"/>
</dbReference>
<dbReference type="GO" id="GO:0000160">
    <property type="term" value="P:phosphorelay signal transduction system"/>
    <property type="evidence" value="ECO:0007669"/>
    <property type="project" value="InterPro"/>
</dbReference>
<feature type="transmembrane region" description="Helical" evidence="4">
    <location>
        <begin position="146"/>
        <end position="165"/>
    </location>
</feature>
<dbReference type="InterPro" id="IPR036388">
    <property type="entry name" value="WH-like_DNA-bd_sf"/>
</dbReference>
<dbReference type="SUPFAM" id="SSF69304">
    <property type="entry name" value="Tricorn protease N-terminal domain"/>
    <property type="match status" value="1"/>
</dbReference>
<evidence type="ECO:0000259" key="5">
    <source>
        <dbReference type="PROSITE" id="PS51755"/>
    </source>
</evidence>
<dbReference type="RefSeq" id="WP_125483966.1">
    <property type="nucleotide sequence ID" value="NZ_RSDW01000001.1"/>
</dbReference>
<dbReference type="InterPro" id="IPR016032">
    <property type="entry name" value="Sig_transdc_resp-reg_C-effctor"/>
</dbReference>
<dbReference type="Proteomes" id="UP000269669">
    <property type="component" value="Unassembled WGS sequence"/>
</dbReference>
<keyword evidence="4" id="KW-0472">Membrane</keyword>
<keyword evidence="4" id="KW-1133">Transmembrane helix</keyword>
<proteinExistence type="inferred from homology"/>
<dbReference type="Pfam" id="PF07676">
    <property type="entry name" value="PD40"/>
    <property type="match status" value="3"/>
</dbReference>
<dbReference type="PANTHER" id="PTHR36842:SF1">
    <property type="entry name" value="PROTEIN TOLB"/>
    <property type="match status" value="1"/>
</dbReference>
<reference evidence="6 7" key="1">
    <citation type="submission" date="2018-12" db="EMBL/GenBank/DDBJ databases">
        <title>Sequencing of bacterial isolates from soil warming experiment in Harvard Forest, Massachusetts, USA.</title>
        <authorList>
            <person name="Deangelis K."/>
        </authorList>
    </citation>
    <scope>NUCLEOTIDE SEQUENCE [LARGE SCALE GENOMIC DNA]</scope>
    <source>
        <strain evidence="6 7">EB153</strain>
    </source>
</reference>
<dbReference type="AlphaFoldDB" id="A0A3R9NWD5"/>
<protein>
    <submittedName>
        <fullName evidence="6">DNA-binding winged helix-turn-helix (WHTH) protein</fullName>
    </submittedName>
</protein>
<dbReference type="SMART" id="SM00862">
    <property type="entry name" value="Trans_reg_C"/>
    <property type="match status" value="1"/>
</dbReference>
<feature type="domain" description="OmpR/PhoB-type" evidence="5">
    <location>
        <begin position="3"/>
        <end position="103"/>
    </location>
</feature>
<evidence type="ECO:0000313" key="7">
    <source>
        <dbReference type="Proteomes" id="UP000269669"/>
    </source>
</evidence>
<dbReference type="CDD" id="cd00383">
    <property type="entry name" value="trans_reg_C"/>
    <property type="match status" value="1"/>
</dbReference>
<dbReference type="OrthoDB" id="99400at2"/>
<dbReference type="Gene3D" id="2.140.10.30">
    <property type="entry name" value="Dipeptidylpeptidase IV, N-terminal domain"/>
    <property type="match status" value="1"/>
</dbReference>
<dbReference type="PANTHER" id="PTHR36842">
    <property type="entry name" value="PROTEIN TOLB HOMOLOG"/>
    <property type="match status" value="1"/>
</dbReference>
<dbReference type="InterPro" id="IPR001867">
    <property type="entry name" value="OmpR/PhoB-type_DNA-bd"/>
</dbReference>
<dbReference type="GO" id="GO:0003677">
    <property type="term" value="F:DNA binding"/>
    <property type="evidence" value="ECO:0007669"/>
    <property type="project" value="UniProtKB-UniRule"/>
</dbReference>
<dbReference type="Gene3D" id="1.10.10.10">
    <property type="entry name" value="Winged helix-like DNA-binding domain superfamily/Winged helix DNA-binding domain"/>
    <property type="match status" value="1"/>
</dbReference>
<accession>A0A3R9NWD5</accession>
<evidence type="ECO:0000313" key="6">
    <source>
        <dbReference type="EMBL" id="RSL15199.1"/>
    </source>
</evidence>
<keyword evidence="4" id="KW-0812">Transmembrane</keyword>
<evidence type="ECO:0000256" key="3">
    <source>
        <dbReference type="PROSITE-ProRule" id="PRU01091"/>
    </source>
</evidence>
<comment type="caution">
    <text evidence="6">The sequence shown here is derived from an EMBL/GenBank/DDBJ whole genome shotgun (WGS) entry which is preliminary data.</text>
</comment>
<keyword evidence="2 3" id="KW-0238">DNA-binding</keyword>
<keyword evidence="7" id="KW-1185">Reference proteome</keyword>
<gene>
    <name evidence="6" type="ORF">EDE15_0680</name>
</gene>
<dbReference type="GO" id="GO:0006355">
    <property type="term" value="P:regulation of DNA-templated transcription"/>
    <property type="evidence" value="ECO:0007669"/>
    <property type="project" value="InterPro"/>
</dbReference>
<sequence>MQTSVLRFDQFELDLISYELRKSGRLIKLEKLPMELLILLAERQGQMVSREQIIQRLWGDNIFVDTRQGINTAVRKLRIALQDDSEHPRLIQTLPGRGYRLLAPVSGAEVCGSPKEVEPSELPPAASPIEIVPPNSTSTAKRWRRMTAAAGAAVILLVMAVLLFVGRNKFHPASREWVQVTNFPDSATQPVLSPDGHMVAFIRGPETFVTPGEIYVKILPDGEAIQLTHDGMPKMAPAFSVDGSRVAFTATDRSFGWNTWVVPVLGGESKELLPNAAALTWNDKGHVIFSEIKTGVRMDIVTAAESRAEERDVYLPSSATGMAHRSWISPDGKWILVSEMGLSGWNCRVLPFDGSATGETVGPKPAQCTNAGWSPNGRTMYFSADAGDGYHIWRQHFPNGVPEQLTFGPTEEEGIAVSADGRMLITSAGIRESTVWVHDSHGDRQISGEGNARLPGIGYSGGGSASISLFSPDGKKLFYLVSKQGSREVASGELWMADLETGQNQVVLPGILMSEFRISPDGERVVFTARDAHGSPHVWVSLLDRRTPPRQLTSSVSTHPNFGPEGDIYFLMSEGTLEYLYRIGMNETVPRKVEPEPIRDYQGISPRGELWITALGTVSKIIAHSIQGGPAVQICTFCGVGWGPGDKFFYLRFRDVGAMGGGKTLAFELRPGKELPELPPSGLKSAEDIKGLKAASEIDMTGKGVFAPGPNPSIYAYTRVIVQRNLYRIPLE</sequence>
<dbReference type="Pfam" id="PF00486">
    <property type="entry name" value="Trans_reg_C"/>
    <property type="match status" value="1"/>
</dbReference>
<dbReference type="SUPFAM" id="SSF82171">
    <property type="entry name" value="DPP6 N-terminal domain-like"/>
    <property type="match status" value="1"/>
</dbReference>
<evidence type="ECO:0000256" key="2">
    <source>
        <dbReference type="ARBA" id="ARBA00023125"/>
    </source>
</evidence>
<evidence type="ECO:0000256" key="1">
    <source>
        <dbReference type="ARBA" id="ARBA00009820"/>
    </source>
</evidence>
<comment type="similarity">
    <text evidence="1">Belongs to the TolB family.</text>
</comment>
<dbReference type="InterPro" id="IPR011659">
    <property type="entry name" value="WD40"/>
</dbReference>
<feature type="DNA-binding region" description="OmpR/PhoB-type" evidence="3">
    <location>
        <begin position="3"/>
        <end position="103"/>
    </location>
</feature>
<dbReference type="InterPro" id="IPR011042">
    <property type="entry name" value="6-blade_b-propeller_TolB-like"/>
</dbReference>
<name>A0A3R9NWD5_9BACT</name>
<dbReference type="PROSITE" id="PS51755">
    <property type="entry name" value="OMPR_PHOB"/>
    <property type="match status" value="1"/>
</dbReference>
<dbReference type="EMBL" id="RSDW01000001">
    <property type="protein sequence ID" value="RSL15199.1"/>
    <property type="molecule type" value="Genomic_DNA"/>
</dbReference>
<evidence type="ECO:0000256" key="4">
    <source>
        <dbReference type="SAM" id="Phobius"/>
    </source>
</evidence>
<dbReference type="SUPFAM" id="SSF46894">
    <property type="entry name" value="C-terminal effector domain of the bipartite response regulators"/>
    <property type="match status" value="1"/>
</dbReference>